<dbReference type="InterPro" id="IPR012337">
    <property type="entry name" value="RNaseH-like_sf"/>
</dbReference>
<dbReference type="Proteomes" id="UP000257109">
    <property type="component" value="Unassembled WGS sequence"/>
</dbReference>
<organism evidence="2 3">
    <name type="scientific">Mucuna pruriens</name>
    <name type="common">Velvet bean</name>
    <name type="synonym">Dolichos pruriens</name>
    <dbReference type="NCBI Taxonomy" id="157652"/>
    <lineage>
        <taxon>Eukaryota</taxon>
        <taxon>Viridiplantae</taxon>
        <taxon>Streptophyta</taxon>
        <taxon>Embryophyta</taxon>
        <taxon>Tracheophyta</taxon>
        <taxon>Spermatophyta</taxon>
        <taxon>Magnoliopsida</taxon>
        <taxon>eudicotyledons</taxon>
        <taxon>Gunneridae</taxon>
        <taxon>Pentapetalae</taxon>
        <taxon>rosids</taxon>
        <taxon>fabids</taxon>
        <taxon>Fabales</taxon>
        <taxon>Fabaceae</taxon>
        <taxon>Papilionoideae</taxon>
        <taxon>50 kb inversion clade</taxon>
        <taxon>NPAAA clade</taxon>
        <taxon>indigoferoid/millettioid clade</taxon>
        <taxon>Phaseoleae</taxon>
        <taxon>Mucuna</taxon>
    </lineage>
</organism>
<keyword evidence="3" id="KW-1185">Reference proteome</keyword>
<name>A0A371EY55_MUCPR</name>
<dbReference type="PANTHER" id="PTHR32166:SF74">
    <property type="entry name" value="OS05G0256350 PROTEIN"/>
    <property type="match status" value="1"/>
</dbReference>
<evidence type="ECO:0000313" key="2">
    <source>
        <dbReference type="EMBL" id="RDX70978.1"/>
    </source>
</evidence>
<evidence type="ECO:0000256" key="1">
    <source>
        <dbReference type="SAM" id="MobiDB-lite"/>
    </source>
</evidence>
<feature type="compositionally biased region" description="Acidic residues" evidence="1">
    <location>
        <begin position="275"/>
        <end position="291"/>
    </location>
</feature>
<comment type="caution">
    <text evidence="2">The sequence shown here is derived from an EMBL/GenBank/DDBJ whole genome shotgun (WGS) entry which is preliminary data.</text>
</comment>
<reference evidence="2" key="1">
    <citation type="submission" date="2018-05" db="EMBL/GenBank/DDBJ databases">
        <title>Draft genome of Mucuna pruriens seed.</title>
        <authorList>
            <person name="Nnadi N.E."/>
            <person name="Vos R."/>
            <person name="Hasami M.H."/>
            <person name="Devisetty U.K."/>
            <person name="Aguiy J.C."/>
        </authorList>
    </citation>
    <scope>NUCLEOTIDE SEQUENCE [LARGE SCALE GENOMIC DNA]</scope>
    <source>
        <strain evidence="2">JCA_2017</strain>
    </source>
</reference>
<feature type="region of interest" description="Disordered" evidence="1">
    <location>
        <begin position="252"/>
        <end position="311"/>
    </location>
</feature>
<dbReference type="AlphaFoldDB" id="A0A371EY55"/>
<dbReference type="SUPFAM" id="SSF53098">
    <property type="entry name" value="Ribonuclease H-like"/>
    <property type="match status" value="1"/>
</dbReference>
<dbReference type="EMBL" id="QJKJ01011510">
    <property type="protein sequence ID" value="RDX70978.1"/>
    <property type="molecule type" value="Genomic_DNA"/>
</dbReference>
<evidence type="ECO:0000313" key="3">
    <source>
        <dbReference type="Proteomes" id="UP000257109"/>
    </source>
</evidence>
<accession>A0A371EY55</accession>
<dbReference type="PANTHER" id="PTHR32166">
    <property type="entry name" value="OSJNBA0013A04.12 PROTEIN"/>
    <property type="match status" value="1"/>
</dbReference>
<dbReference type="STRING" id="157652.A0A371EY55"/>
<protein>
    <recommendedName>
        <fullName evidence="4">DUF659 domain-containing protein</fullName>
    </recommendedName>
</protein>
<sequence>MIEVIGNYGPHLKPPSYHELRVPYLKKKVIEYTKDLLKSHKVERKLLQGTRTKLFWMPCAVHYLDLMLEDIGKIAKVKKSKIVKDPKGKKETDIVLMLSFWNDVLYALKAMGSIIHVLRLVDNEKRPTMSYIYEVIDRAKVANQKAFSSNENKYKDIFAIIDRRWDCQLHPLHATSYFLNAECWKAFTNALIDLVKMMSLQTTFTMSSYIYIRELEKRSRLEQQKLEEFINEWIVGELDGDGEDVEDELNTRRHTQMQRAAAASTSRKEKGRVVEEDDEDKSSQDEGEEEYNSSSNESDEDKRMKKITNKI</sequence>
<dbReference type="OrthoDB" id="2013475at2759"/>
<feature type="non-terminal residue" evidence="2">
    <location>
        <position position="1"/>
    </location>
</feature>
<gene>
    <name evidence="2" type="ORF">CR513_49722</name>
</gene>
<evidence type="ECO:0008006" key="4">
    <source>
        <dbReference type="Google" id="ProtNLM"/>
    </source>
</evidence>
<proteinExistence type="predicted"/>